<feature type="domain" description="PE" evidence="1">
    <location>
        <begin position="5"/>
        <end position="93"/>
    </location>
</feature>
<protein>
    <submittedName>
        <fullName evidence="2">PE family protein</fullName>
    </submittedName>
</protein>
<sequence length="110" mass="10851">MQALSFDPAAANVGSDVVRGAMQGLQAGLTASPPTTALLPAGADEVSAQAALAFAAEATAFLALHATAQGELVRTGTAIVDIARIYTEVDAAAARSVLGARPLAGYPMAG</sequence>
<dbReference type="Proteomes" id="UP000199601">
    <property type="component" value="Unassembled WGS sequence"/>
</dbReference>
<dbReference type="InterPro" id="IPR000084">
    <property type="entry name" value="PE-PGRS_N"/>
</dbReference>
<name>A0A0U1D220_9MYCO</name>
<accession>A0A0U1D220</accession>
<dbReference type="EMBL" id="CTEC01000001">
    <property type="protein sequence ID" value="CQD05660.1"/>
    <property type="molecule type" value="Genomic_DNA"/>
</dbReference>
<organism evidence="2 3">
    <name type="scientific">Mycobacterium europaeum</name>
    <dbReference type="NCBI Taxonomy" id="761804"/>
    <lineage>
        <taxon>Bacteria</taxon>
        <taxon>Bacillati</taxon>
        <taxon>Actinomycetota</taxon>
        <taxon>Actinomycetes</taxon>
        <taxon>Mycobacteriales</taxon>
        <taxon>Mycobacteriaceae</taxon>
        <taxon>Mycobacterium</taxon>
        <taxon>Mycobacterium simiae complex</taxon>
    </lineage>
</organism>
<dbReference type="SUPFAM" id="SSF140459">
    <property type="entry name" value="PE/PPE dimer-like"/>
    <property type="match status" value="1"/>
</dbReference>
<proteinExistence type="predicted"/>
<dbReference type="RefSeq" id="WP_090418970.1">
    <property type="nucleotide sequence ID" value="NZ_CTEC01000001.1"/>
</dbReference>
<reference evidence="3" key="1">
    <citation type="submission" date="2015-03" db="EMBL/GenBank/DDBJ databases">
        <authorList>
            <person name="Urmite Genomes"/>
        </authorList>
    </citation>
    <scope>NUCLEOTIDE SEQUENCE [LARGE SCALE GENOMIC DNA]</scope>
    <source>
        <strain evidence="3">CSUR P1344</strain>
    </source>
</reference>
<evidence type="ECO:0000313" key="3">
    <source>
        <dbReference type="Proteomes" id="UP000199601"/>
    </source>
</evidence>
<dbReference type="Gene3D" id="1.10.287.850">
    <property type="entry name" value="HP0062-like domain"/>
    <property type="match status" value="1"/>
</dbReference>
<dbReference type="AlphaFoldDB" id="A0A0U1D220"/>
<keyword evidence="3" id="KW-1185">Reference proteome</keyword>
<dbReference type="InterPro" id="IPR038332">
    <property type="entry name" value="PPE_sf"/>
</dbReference>
<evidence type="ECO:0000313" key="2">
    <source>
        <dbReference type="EMBL" id="CQD05660.1"/>
    </source>
</evidence>
<dbReference type="Pfam" id="PF00934">
    <property type="entry name" value="PE"/>
    <property type="match status" value="1"/>
</dbReference>
<gene>
    <name evidence="2" type="ORF">BN000_01109</name>
</gene>
<evidence type="ECO:0000259" key="1">
    <source>
        <dbReference type="Pfam" id="PF00934"/>
    </source>
</evidence>